<evidence type="ECO:0008006" key="3">
    <source>
        <dbReference type="Google" id="ProtNLM"/>
    </source>
</evidence>
<keyword evidence="2" id="KW-1185">Reference proteome</keyword>
<evidence type="ECO:0000313" key="1">
    <source>
        <dbReference type="EMBL" id="RTR14623.1"/>
    </source>
</evidence>
<gene>
    <name evidence="1" type="ORF">EJ903_23785</name>
</gene>
<accession>A0A431VAU5</accession>
<dbReference type="AlphaFoldDB" id="A0A431VAU5"/>
<protein>
    <recommendedName>
        <fullName evidence="3">Transposase Tn5 dimerisation domain-containing protein</fullName>
    </recommendedName>
</protein>
<dbReference type="RefSeq" id="WP_126620173.1">
    <property type="nucleotide sequence ID" value="NZ_JBHUCY010000032.1"/>
</dbReference>
<dbReference type="InterPro" id="IPR012337">
    <property type="entry name" value="RNaseH-like_sf"/>
</dbReference>
<dbReference type="Proteomes" id="UP000277007">
    <property type="component" value="Unassembled WGS sequence"/>
</dbReference>
<dbReference type="SUPFAM" id="SSF53098">
    <property type="entry name" value="Ribonuclease H-like"/>
    <property type="match status" value="1"/>
</dbReference>
<sequence>MSSRASPTPAPEVALTALEVQILDRLAPDKSSANASSRGLTFYAVKITRLGGYLNRKSDPPPGNTVMWRGLTRLTDIALGISLAAELVGN</sequence>
<reference evidence="1 2" key="1">
    <citation type="submission" date="2018-12" db="EMBL/GenBank/DDBJ databases">
        <authorList>
            <person name="Yang Y."/>
        </authorList>
    </citation>
    <scope>NUCLEOTIDE SEQUENCE [LARGE SCALE GENOMIC DNA]</scope>
    <source>
        <strain evidence="1 2">L-25-5w-1</strain>
    </source>
</reference>
<dbReference type="OrthoDB" id="29815at2"/>
<organism evidence="1 2">
    <name type="scientific">Azospirillum griseum</name>
    <dbReference type="NCBI Taxonomy" id="2496639"/>
    <lineage>
        <taxon>Bacteria</taxon>
        <taxon>Pseudomonadati</taxon>
        <taxon>Pseudomonadota</taxon>
        <taxon>Alphaproteobacteria</taxon>
        <taxon>Rhodospirillales</taxon>
        <taxon>Azospirillaceae</taxon>
        <taxon>Azospirillum</taxon>
    </lineage>
</organism>
<evidence type="ECO:0000313" key="2">
    <source>
        <dbReference type="Proteomes" id="UP000277007"/>
    </source>
</evidence>
<comment type="caution">
    <text evidence="1">The sequence shown here is derived from an EMBL/GenBank/DDBJ whole genome shotgun (WGS) entry which is preliminary data.</text>
</comment>
<dbReference type="InterPro" id="IPR014737">
    <property type="entry name" value="Transposase_Tn5-like_C"/>
</dbReference>
<dbReference type="Gene3D" id="1.10.740.10">
    <property type="entry name" value="Transferase Inhibitor Protein From Tn5, Chain"/>
    <property type="match status" value="1"/>
</dbReference>
<dbReference type="EMBL" id="RXMA01000038">
    <property type="protein sequence ID" value="RTR14623.1"/>
    <property type="molecule type" value="Genomic_DNA"/>
</dbReference>
<proteinExistence type="predicted"/>
<name>A0A431VAU5_9PROT</name>